<dbReference type="GeneID" id="8508606"/>
<evidence type="ECO:0000313" key="2">
    <source>
        <dbReference type="EMBL" id="OAT13080.1"/>
    </source>
</evidence>
<reference evidence="3" key="1">
    <citation type="journal article" date="2015" name="PLoS Genet.">
        <title>The dynamic genome and transcriptome of the human fungal pathogen Blastomyces and close relative Emmonsia.</title>
        <authorList>
            <person name="Munoz J.F."/>
            <person name="Gauthier G.M."/>
            <person name="Desjardins C.A."/>
            <person name="Gallo J.E."/>
            <person name="Holder J."/>
            <person name="Sullivan T.D."/>
            <person name="Marty A.J."/>
            <person name="Carmen J.C."/>
            <person name="Chen Z."/>
            <person name="Ding L."/>
            <person name="Gujja S."/>
            <person name="Magrini V."/>
            <person name="Misas E."/>
            <person name="Mitreva M."/>
            <person name="Priest M."/>
            <person name="Saif S."/>
            <person name="Whiston E.A."/>
            <person name="Young S."/>
            <person name="Zeng Q."/>
            <person name="Goldman W.E."/>
            <person name="Mardis E.R."/>
            <person name="Taylor J.W."/>
            <person name="McEwen J.G."/>
            <person name="Clay O.K."/>
            <person name="Klein B.S."/>
            <person name="Cuomo C.A."/>
        </authorList>
    </citation>
    <scope>NUCLEOTIDE SEQUENCE [LARGE SCALE GENOMIC DNA]</scope>
    <source>
        <strain evidence="3">SLH14081</strain>
    </source>
</reference>
<dbReference type="EMBL" id="GG657470">
    <property type="protein sequence ID" value="OAT13080.1"/>
    <property type="molecule type" value="Genomic_DNA"/>
</dbReference>
<feature type="region of interest" description="Disordered" evidence="1">
    <location>
        <begin position="1"/>
        <end position="22"/>
    </location>
</feature>
<sequence>MVINNQGQERKSSTLSKPPGSKYIHFPRTRKESCWEPTFSTQGNIISDHGAWHRVSYCRRTLLTSNILYSVLRYQLPTTLDPGLSQNGHLQVTSTPGGNSWELSSLVLGTLHIHTLLDGGWRRISSLQEHAGVQSPTWTQAKRESQSIAPVAVAISGAALQSHLAAEASSADAMP</sequence>
<gene>
    <name evidence="2" type="ORF">BDBG_08350</name>
</gene>
<organism evidence="2 3">
    <name type="scientific">Blastomyces gilchristii (strain SLH14081)</name>
    <name type="common">Blastomyces dermatitidis</name>
    <dbReference type="NCBI Taxonomy" id="559298"/>
    <lineage>
        <taxon>Eukaryota</taxon>
        <taxon>Fungi</taxon>
        <taxon>Dikarya</taxon>
        <taxon>Ascomycota</taxon>
        <taxon>Pezizomycotina</taxon>
        <taxon>Eurotiomycetes</taxon>
        <taxon>Eurotiomycetidae</taxon>
        <taxon>Onygenales</taxon>
        <taxon>Ajellomycetaceae</taxon>
        <taxon>Blastomyces</taxon>
    </lineage>
</organism>
<protein>
    <submittedName>
        <fullName evidence="2">Uncharacterized protein</fullName>
    </submittedName>
</protein>
<name>A0A179UZ13_BLAGS</name>
<dbReference type="VEuPathDB" id="FungiDB:BDBG_08350"/>
<dbReference type="RefSeq" id="XP_031580704.1">
    <property type="nucleotide sequence ID" value="XM_031723523.1"/>
</dbReference>
<evidence type="ECO:0000256" key="1">
    <source>
        <dbReference type="SAM" id="MobiDB-lite"/>
    </source>
</evidence>
<evidence type="ECO:0000313" key="3">
    <source>
        <dbReference type="Proteomes" id="UP000002038"/>
    </source>
</evidence>
<dbReference type="AlphaFoldDB" id="A0A179UZ13"/>
<dbReference type="Proteomes" id="UP000002038">
    <property type="component" value="Unassembled WGS sequence"/>
</dbReference>
<keyword evidence="3" id="KW-1185">Reference proteome</keyword>
<accession>A0A179UZ13</accession>
<proteinExistence type="predicted"/>
<dbReference type="KEGG" id="bgh:BDBG_08350"/>